<keyword evidence="2" id="KW-0732">Signal</keyword>
<dbReference type="Proteomes" id="UP000006671">
    <property type="component" value="Unassembled WGS sequence"/>
</dbReference>
<gene>
    <name evidence="3" type="ORF">NAEGRDRAFT_65451</name>
</gene>
<keyword evidence="1" id="KW-0175">Coiled coil</keyword>
<evidence type="ECO:0000313" key="4">
    <source>
        <dbReference type="Proteomes" id="UP000006671"/>
    </source>
</evidence>
<organism evidence="4">
    <name type="scientific">Naegleria gruberi</name>
    <name type="common">Amoeba</name>
    <dbReference type="NCBI Taxonomy" id="5762"/>
    <lineage>
        <taxon>Eukaryota</taxon>
        <taxon>Discoba</taxon>
        <taxon>Heterolobosea</taxon>
        <taxon>Tetramitia</taxon>
        <taxon>Eutetramitia</taxon>
        <taxon>Vahlkampfiidae</taxon>
        <taxon>Naegleria</taxon>
    </lineage>
</organism>
<sequence>MTRSSSLSSLLTFVVLFLLVIGIVNIAEGKTRRNHKPFDKTNFLSRVYRNVERSGLLDVISDRQLDETRITLKKKDWGSDIRKLTLLTRHVMKLKKENSDEYQNLLESLRNSKVLAQSIRILEKVINQLEKANSN</sequence>
<dbReference type="VEuPathDB" id="AmoebaDB:NAEGRDRAFT_65451"/>
<name>D2V9I2_NAEGR</name>
<feature type="signal peptide" evidence="2">
    <location>
        <begin position="1"/>
        <end position="29"/>
    </location>
</feature>
<accession>D2V9I2</accession>
<dbReference type="GeneID" id="8848677"/>
<evidence type="ECO:0000256" key="1">
    <source>
        <dbReference type="SAM" id="Coils"/>
    </source>
</evidence>
<feature type="chain" id="PRO_5003038520" evidence="2">
    <location>
        <begin position="30"/>
        <end position="135"/>
    </location>
</feature>
<dbReference type="EMBL" id="GG738858">
    <property type="protein sequence ID" value="EFC46464.1"/>
    <property type="molecule type" value="Genomic_DNA"/>
</dbReference>
<keyword evidence="4" id="KW-1185">Reference proteome</keyword>
<dbReference type="RefSeq" id="XP_002679208.1">
    <property type="nucleotide sequence ID" value="XM_002679162.1"/>
</dbReference>
<evidence type="ECO:0000256" key="2">
    <source>
        <dbReference type="SAM" id="SignalP"/>
    </source>
</evidence>
<dbReference type="InParanoid" id="D2V9I2"/>
<feature type="coiled-coil region" evidence="1">
    <location>
        <begin position="92"/>
        <end position="135"/>
    </location>
</feature>
<proteinExistence type="predicted"/>
<evidence type="ECO:0000313" key="3">
    <source>
        <dbReference type="EMBL" id="EFC46464.1"/>
    </source>
</evidence>
<reference evidence="3 4" key="1">
    <citation type="journal article" date="2010" name="Cell">
        <title>The genome of Naegleria gruberi illuminates early eukaryotic versatility.</title>
        <authorList>
            <person name="Fritz-Laylin L.K."/>
            <person name="Prochnik S.E."/>
            <person name="Ginger M.L."/>
            <person name="Dacks J.B."/>
            <person name="Carpenter M.L."/>
            <person name="Field M.C."/>
            <person name="Kuo A."/>
            <person name="Paredez A."/>
            <person name="Chapman J."/>
            <person name="Pham J."/>
            <person name="Shu S."/>
            <person name="Neupane R."/>
            <person name="Cipriano M."/>
            <person name="Mancuso J."/>
            <person name="Tu H."/>
            <person name="Salamov A."/>
            <person name="Lindquist E."/>
            <person name="Shapiro H."/>
            <person name="Lucas S."/>
            <person name="Grigoriev I.V."/>
            <person name="Cande W.Z."/>
            <person name="Fulton C."/>
            <person name="Rokhsar D.S."/>
            <person name="Dawson S.C."/>
        </authorList>
    </citation>
    <scope>NUCLEOTIDE SEQUENCE [LARGE SCALE GENOMIC DNA]</scope>
    <source>
        <strain evidence="3 4">NEG-M</strain>
    </source>
</reference>
<dbReference type="KEGG" id="ngr:NAEGRDRAFT_65451"/>
<dbReference type="AlphaFoldDB" id="D2V9I2"/>
<protein>
    <submittedName>
        <fullName evidence="3">Predicted protein</fullName>
    </submittedName>
</protein>